<dbReference type="Gene3D" id="3.40.1190.10">
    <property type="entry name" value="Mur-like, catalytic domain"/>
    <property type="match status" value="1"/>
</dbReference>
<keyword evidence="7 8" id="KW-0132">Cell division</keyword>
<dbReference type="HAMAP" id="MF_00639">
    <property type="entry name" value="MurD"/>
    <property type="match status" value="1"/>
</dbReference>
<dbReference type="InterPro" id="IPR036565">
    <property type="entry name" value="Mur-like_cat_sf"/>
</dbReference>
<evidence type="ECO:0000256" key="8">
    <source>
        <dbReference type="RuleBase" id="RU003664"/>
    </source>
</evidence>
<comment type="catalytic activity">
    <reaction evidence="7 8">
        <text>UDP-N-acetyl-alpha-D-muramoyl-L-alanine + D-glutamate + ATP = UDP-N-acetyl-alpha-D-muramoyl-L-alanyl-D-glutamate + ADP + phosphate + H(+)</text>
        <dbReference type="Rhea" id="RHEA:16429"/>
        <dbReference type="ChEBI" id="CHEBI:15378"/>
        <dbReference type="ChEBI" id="CHEBI:29986"/>
        <dbReference type="ChEBI" id="CHEBI:30616"/>
        <dbReference type="ChEBI" id="CHEBI:43474"/>
        <dbReference type="ChEBI" id="CHEBI:83898"/>
        <dbReference type="ChEBI" id="CHEBI:83900"/>
        <dbReference type="ChEBI" id="CHEBI:456216"/>
        <dbReference type="EC" id="6.3.2.9"/>
    </reaction>
</comment>
<keyword evidence="5 7" id="KW-0547">Nucleotide-binding</keyword>
<evidence type="ECO:0000259" key="10">
    <source>
        <dbReference type="Pfam" id="PF08245"/>
    </source>
</evidence>
<dbReference type="Gene3D" id="3.40.50.720">
    <property type="entry name" value="NAD(P)-binding Rossmann-like Domain"/>
    <property type="match status" value="1"/>
</dbReference>
<keyword evidence="7 8" id="KW-0573">Peptidoglycan synthesis</keyword>
<evidence type="ECO:0000256" key="6">
    <source>
        <dbReference type="ARBA" id="ARBA00022840"/>
    </source>
</evidence>
<dbReference type="OrthoDB" id="9809796at2"/>
<dbReference type="PANTHER" id="PTHR43692">
    <property type="entry name" value="UDP-N-ACETYLMURAMOYLALANINE--D-GLUTAMATE LIGASE"/>
    <property type="match status" value="1"/>
</dbReference>
<dbReference type="SUPFAM" id="SSF53623">
    <property type="entry name" value="MurD-like peptide ligases, catalytic domain"/>
    <property type="match status" value="1"/>
</dbReference>
<dbReference type="EMBL" id="UHIA01000004">
    <property type="protein sequence ID" value="SUO98510.1"/>
    <property type="molecule type" value="Genomic_DNA"/>
</dbReference>
<feature type="binding site" evidence="7">
    <location>
        <begin position="107"/>
        <end position="113"/>
    </location>
    <ligand>
        <name>ATP</name>
        <dbReference type="ChEBI" id="CHEBI:30616"/>
    </ligand>
</feature>
<dbReference type="GO" id="GO:0008764">
    <property type="term" value="F:UDP-N-acetylmuramoylalanine-D-glutamate ligase activity"/>
    <property type="evidence" value="ECO:0007669"/>
    <property type="project" value="UniProtKB-UniRule"/>
</dbReference>
<keyword evidence="7 8" id="KW-0133">Cell shape</keyword>
<organism evidence="11 12">
    <name type="scientific">Suttonella indologenes</name>
    <dbReference type="NCBI Taxonomy" id="13276"/>
    <lineage>
        <taxon>Bacteria</taxon>
        <taxon>Pseudomonadati</taxon>
        <taxon>Pseudomonadota</taxon>
        <taxon>Gammaproteobacteria</taxon>
        <taxon>Cardiobacteriales</taxon>
        <taxon>Cardiobacteriaceae</taxon>
        <taxon>Suttonella</taxon>
    </lineage>
</organism>
<keyword evidence="3 7" id="KW-0963">Cytoplasm</keyword>
<evidence type="ECO:0000259" key="9">
    <source>
        <dbReference type="Pfam" id="PF02875"/>
    </source>
</evidence>
<evidence type="ECO:0000256" key="7">
    <source>
        <dbReference type="HAMAP-Rule" id="MF_00639"/>
    </source>
</evidence>
<dbReference type="GO" id="GO:0071555">
    <property type="term" value="P:cell wall organization"/>
    <property type="evidence" value="ECO:0007669"/>
    <property type="project" value="UniProtKB-KW"/>
</dbReference>
<evidence type="ECO:0000256" key="3">
    <source>
        <dbReference type="ARBA" id="ARBA00022490"/>
    </source>
</evidence>
<comment type="function">
    <text evidence="7 8">Cell wall formation. Catalyzes the addition of glutamate to the nucleotide precursor UDP-N-acetylmuramoyl-L-alanine (UMA).</text>
</comment>
<protein>
    <recommendedName>
        <fullName evidence="7 8">UDP-N-acetylmuramoylalanine--D-glutamate ligase</fullName>
        <ecNumber evidence="7 8">6.3.2.9</ecNumber>
    </recommendedName>
    <alternativeName>
        <fullName evidence="7">D-glutamic acid-adding enzyme</fullName>
    </alternativeName>
    <alternativeName>
        <fullName evidence="7">UDP-N-acetylmuramoyl-L-alanyl-D-glutamate synthetase</fullName>
    </alternativeName>
</protein>
<dbReference type="SUPFAM" id="SSF51984">
    <property type="entry name" value="MurCD N-terminal domain"/>
    <property type="match status" value="1"/>
</dbReference>
<dbReference type="InterPro" id="IPR005762">
    <property type="entry name" value="MurD"/>
</dbReference>
<dbReference type="NCBIfam" id="TIGR01087">
    <property type="entry name" value="murD"/>
    <property type="match status" value="1"/>
</dbReference>
<evidence type="ECO:0000256" key="4">
    <source>
        <dbReference type="ARBA" id="ARBA00022598"/>
    </source>
</evidence>
<evidence type="ECO:0000313" key="11">
    <source>
        <dbReference type="EMBL" id="SUO98510.1"/>
    </source>
</evidence>
<keyword evidence="6 7" id="KW-0067">ATP-binding</keyword>
<accession>A0A380N149</accession>
<feature type="domain" description="Mur ligase C-terminal" evidence="9">
    <location>
        <begin position="294"/>
        <end position="407"/>
    </location>
</feature>
<sequence>MMMQEKLAALRLPEPIAVVGMGVSGKSAFRYLQAAGYQVQAFDGKAQGEILPLCLDDPAQFAAFATLIVSPGIDRRTAAIASAGGEVINDVELFARLVEKPVLAVTGSNGKSTVVSMLAETLSALGQRVRLCGNIGRPVLEALFDAPQETDCYVVELSSYQLEVCPSLQIAVGAIVNITPDHLDRYDSFADYAQAKANLARQSAVCVLNADDAQCTALADLATQTLFYGKGQAVCVQDDALWLDGEKVLDTRQLSVYGAHNAANALVALLMLRAFGADMAEAAAALCLFKGLPHRMVLVGEYGGVRYLNDSKATNIGATAAALAGISAPIYLIAGGVGKNQDFKELAQVILQSSVKKVLLIGVDNRDMQAALQTGGIDYVDCGEMHHAVQYAKQAAQAGDWVLLSPATASFDQFSGYDARGSCFAYEVQNQCQ</sequence>
<evidence type="ECO:0000313" key="12">
    <source>
        <dbReference type="Proteomes" id="UP000254575"/>
    </source>
</evidence>
<dbReference type="GO" id="GO:0009252">
    <property type="term" value="P:peptidoglycan biosynthetic process"/>
    <property type="evidence" value="ECO:0007669"/>
    <property type="project" value="UniProtKB-UniRule"/>
</dbReference>
<dbReference type="InterPro" id="IPR036615">
    <property type="entry name" value="Mur_ligase_C_dom_sf"/>
</dbReference>
<evidence type="ECO:0000256" key="5">
    <source>
        <dbReference type="ARBA" id="ARBA00022741"/>
    </source>
</evidence>
<keyword evidence="7 8" id="KW-0961">Cell wall biogenesis/degradation</keyword>
<reference evidence="11 12" key="1">
    <citation type="submission" date="2018-06" db="EMBL/GenBank/DDBJ databases">
        <authorList>
            <consortium name="Pathogen Informatics"/>
            <person name="Doyle S."/>
        </authorList>
    </citation>
    <scope>NUCLEOTIDE SEQUENCE [LARGE SCALE GENOMIC DNA]</scope>
    <source>
        <strain evidence="11 12">NCTC10717</strain>
    </source>
</reference>
<dbReference type="InterPro" id="IPR013221">
    <property type="entry name" value="Mur_ligase_cen"/>
</dbReference>
<keyword evidence="4 7" id="KW-0436">Ligase</keyword>
<dbReference type="Pfam" id="PF02875">
    <property type="entry name" value="Mur_ligase_C"/>
    <property type="match status" value="1"/>
</dbReference>
<evidence type="ECO:0000256" key="2">
    <source>
        <dbReference type="ARBA" id="ARBA00004752"/>
    </source>
</evidence>
<name>A0A380N149_9GAMM</name>
<proteinExistence type="inferred from homology"/>
<dbReference type="Gene3D" id="3.90.190.20">
    <property type="entry name" value="Mur ligase, C-terminal domain"/>
    <property type="match status" value="1"/>
</dbReference>
<dbReference type="InterPro" id="IPR004101">
    <property type="entry name" value="Mur_ligase_C"/>
</dbReference>
<dbReference type="Proteomes" id="UP000254575">
    <property type="component" value="Unassembled WGS sequence"/>
</dbReference>
<dbReference type="GO" id="GO:0005737">
    <property type="term" value="C:cytoplasm"/>
    <property type="evidence" value="ECO:0007669"/>
    <property type="project" value="UniProtKB-SubCell"/>
</dbReference>
<evidence type="ECO:0000256" key="1">
    <source>
        <dbReference type="ARBA" id="ARBA00004496"/>
    </source>
</evidence>
<feature type="domain" description="Mur ligase central" evidence="10">
    <location>
        <begin position="105"/>
        <end position="271"/>
    </location>
</feature>
<keyword evidence="12" id="KW-1185">Reference proteome</keyword>
<comment type="pathway">
    <text evidence="2 7 8">Cell wall biogenesis; peptidoglycan biosynthesis.</text>
</comment>
<dbReference type="UniPathway" id="UPA00219"/>
<dbReference type="PANTHER" id="PTHR43692:SF1">
    <property type="entry name" value="UDP-N-ACETYLMURAMOYLALANINE--D-GLUTAMATE LIGASE"/>
    <property type="match status" value="1"/>
</dbReference>
<gene>
    <name evidence="7 11" type="primary">murD</name>
    <name evidence="11" type="ORF">NCTC10717_02262</name>
</gene>
<dbReference type="SUPFAM" id="SSF53244">
    <property type="entry name" value="MurD-like peptide ligases, peptide-binding domain"/>
    <property type="match status" value="1"/>
</dbReference>
<dbReference type="GO" id="GO:0051301">
    <property type="term" value="P:cell division"/>
    <property type="evidence" value="ECO:0007669"/>
    <property type="project" value="UniProtKB-KW"/>
</dbReference>
<dbReference type="GO" id="GO:0008360">
    <property type="term" value="P:regulation of cell shape"/>
    <property type="evidence" value="ECO:0007669"/>
    <property type="project" value="UniProtKB-KW"/>
</dbReference>
<comment type="similarity">
    <text evidence="7">Belongs to the MurCDEF family.</text>
</comment>
<dbReference type="EC" id="6.3.2.9" evidence="7 8"/>
<dbReference type="GO" id="GO:0005524">
    <property type="term" value="F:ATP binding"/>
    <property type="evidence" value="ECO:0007669"/>
    <property type="project" value="UniProtKB-UniRule"/>
</dbReference>
<dbReference type="AlphaFoldDB" id="A0A380N149"/>
<dbReference type="Pfam" id="PF08245">
    <property type="entry name" value="Mur_ligase_M"/>
    <property type="match status" value="1"/>
</dbReference>
<keyword evidence="7 8" id="KW-0131">Cell cycle</keyword>
<comment type="subcellular location">
    <subcellularLocation>
        <location evidence="1 7 8">Cytoplasm</location>
    </subcellularLocation>
</comment>